<evidence type="ECO:0000313" key="2">
    <source>
        <dbReference type="Proteomes" id="UP000268048"/>
    </source>
</evidence>
<dbReference type="AlphaFoldDB" id="A0A3G7TGS2"/>
<protein>
    <submittedName>
        <fullName evidence="1">Uncharacterized protein</fullName>
    </submittedName>
</protein>
<proteinExistence type="predicted"/>
<name>A0A3G7TGS2_9PSED</name>
<gene>
    <name evidence="1" type="ORF">C4K04_0603</name>
</gene>
<sequence length="54" mass="5821">MFPVSIKGVLQSPEGLFAPDQLPADLPQGYRDSIVKALGIRGSVMDSRPQIPRA</sequence>
<dbReference type="EMBL" id="CP027753">
    <property type="protein sequence ID" value="AZE46303.1"/>
    <property type="molecule type" value="Genomic_DNA"/>
</dbReference>
<evidence type="ECO:0000313" key="1">
    <source>
        <dbReference type="EMBL" id="AZE46303.1"/>
    </source>
</evidence>
<dbReference type="Proteomes" id="UP000268048">
    <property type="component" value="Chromosome"/>
</dbReference>
<reference evidence="1 2" key="1">
    <citation type="submission" date="2018-03" db="EMBL/GenBank/DDBJ databases">
        <title>Diversity of phytobeneficial traits revealed by whole-genome analysis of worldwide-isolated phenazine-producing Pseudomonas spp.</title>
        <authorList>
            <person name="Biessy A."/>
            <person name="Novinscak A."/>
            <person name="Blom J."/>
            <person name="Leger G."/>
            <person name="Thomashow L.S."/>
            <person name="Cazorla F.M."/>
            <person name="Josic D."/>
            <person name="Filion M."/>
        </authorList>
    </citation>
    <scope>NUCLEOTIDE SEQUENCE [LARGE SCALE GENOMIC DNA]</scope>
    <source>
        <strain evidence="1 2">B25</strain>
    </source>
</reference>
<accession>A0A3G7TGS2</accession>
<organism evidence="1 2">
    <name type="scientific">Pseudomonas chlororaphis</name>
    <dbReference type="NCBI Taxonomy" id="587753"/>
    <lineage>
        <taxon>Bacteria</taxon>
        <taxon>Pseudomonadati</taxon>
        <taxon>Pseudomonadota</taxon>
        <taxon>Gammaproteobacteria</taxon>
        <taxon>Pseudomonadales</taxon>
        <taxon>Pseudomonadaceae</taxon>
        <taxon>Pseudomonas</taxon>
    </lineage>
</organism>